<proteinExistence type="predicted"/>
<comment type="caution">
    <text evidence="1">The sequence shown here is derived from an EMBL/GenBank/DDBJ whole genome shotgun (WGS) entry which is preliminary data.</text>
</comment>
<evidence type="ECO:0000313" key="2">
    <source>
        <dbReference type="Proteomes" id="UP001143856"/>
    </source>
</evidence>
<sequence length="126" mass="13871">MHYPTTATLLTFAGLFATGSAMCYTTGTDGNFGKELDAVNGIFEACFILQGTYNTDERRTVCINDNTGTKWRFELKNISGGYRFIGSETCMSGMSKEARGCKRGGYNSDDNWQYTADPNTESCESD</sequence>
<keyword evidence="2" id="KW-1185">Reference proteome</keyword>
<dbReference type="Proteomes" id="UP001143856">
    <property type="component" value="Unassembled WGS sequence"/>
</dbReference>
<accession>A0ACC1NHB1</accession>
<protein>
    <submittedName>
        <fullName evidence="1">Uncharacterized protein</fullName>
    </submittedName>
</protein>
<reference evidence="1" key="1">
    <citation type="submission" date="2022-10" db="EMBL/GenBank/DDBJ databases">
        <title>Genome Sequence of Xylaria curta.</title>
        <authorList>
            <person name="Buettner E."/>
        </authorList>
    </citation>
    <scope>NUCLEOTIDE SEQUENCE</scope>
    <source>
        <strain evidence="1">Babe10</strain>
    </source>
</reference>
<organism evidence="1 2">
    <name type="scientific">Xylaria curta</name>
    <dbReference type="NCBI Taxonomy" id="42375"/>
    <lineage>
        <taxon>Eukaryota</taxon>
        <taxon>Fungi</taxon>
        <taxon>Dikarya</taxon>
        <taxon>Ascomycota</taxon>
        <taxon>Pezizomycotina</taxon>
        <taxon>Sordariomycetes</taxon>
        <taxon>Xylariomycetidae</taxon>
        <taxon>Xylariales</taxon>
        <taxon>Xylariaceae</taxon>
        <taxon>Xylaria</taxon>
    </lineage>
</organism>
<name>A0ACC1NHB1_9PEZI</name>
<dbReference type="EMBL" id="JAPDGR010001985">
    <property type="protein sequence ID" value="KAJ2978287.1"/>
    <property type="molecule type" value="Genomic_DNA"/>
</dbReference>
<gene>
    <name evidence="1" type="ORF">NUW58_g7542</name>
</gene>
<evidence type="ECO:0000313" key="1">
    <source>
        <dbReference type="EMBL" id="KAJ2978287.1"/>
    </source>
</evidence>